<sequence length="451" mass="49130">MLQFETLPASFAALLATLRPCFTAPSFRTFTALLAGMIAQPGRCTVTGMLTAAGLGGVWHHYRAYWFFGRARWCVDILGMAVLRLVVTRLLPAGVPLVVAVDDTLFRRSGRKVHAAAWFHDGAAKRPKNSRVGWGNSWVVAGLIVDLPFLDRPVCLPVAAALCTTHSPSKQVLAGQLVTAIVQACPGRQVHVVGDAWYAGADGAGGATVGAARTRGLPEGVSLTSRLRANAALQAIAAPIPGARGRPRRIGARLGTPTQIAGNTTWTTATVRRYGRTDTVDLADITCLWYGVYRSRTIRVILVREPGSTTKTGYDLALVTTDLTSPPEQIVTRYATRWTIEVAFQDAKQITGVGQTHTRTRTAVERTVPFGLFTQSLVVCWYALHGHHPDLANQRRATAPWYRSKTQPAYHDMITKLRRTLITARFRTDKPRNPTPDEILAVHQAWAEAAA</sequence>
<dbReference type="AlphaFoldDB" id="A0A6V8K1T7"/>
<keyword evidence="3" id="KW-1185">Reference proteome</keyword>
<reference evidence="2 3" key="1">
    <citation type="submission" date="2020-03" db="EMBL/GenBank/DDBJ databases">
        <title>Whole genome shotgun sequence of Phytohabitans houttuyneae NBRC 108639.</title>
        <authorList>
            <person name="Komaki H."/>
            <person name="Tamura T."/>
        </authorList>
    </citation>
    <scope>NUCLEOTIDE SEQUENCE [LARGE SCALE GENOMIC DNA]</scope>
    <source>
        <strain evidence="2 3">NBRC 108639</strain>
    </source>
</reference>
<dbReference type="RefSeq" id="WP_173056708.1">
    <property type="nucleotide sequence ID" value="NZ_BAABGO010000001.1"/>
</dbReference>
<feature type="domain" description="Transposase IS701-like DDE" evidence="1">
    <location>
        <begin position="18"/>
        <end position="275"/>
    </location>
</feature>
<evidence type="ECO:0000313" key="2">
    <source>
        <dbReference type="EMBL" id="GFJ79083.1"/>
    </source>
</evidence>
<name>A0A6V8K1T7_9ACTN</name>
<proteinExistence type="predicted"/>
<dbReference type="EMBL" id="BLPF01000001">
    <property type="protein sequence ID" value="GFJ79083.1"/>
    <property type="molecule type" value="Genomic_DNA"/>
</dbReference>
<dbReference type="SUPFAM" id="SSF53098">
    <property type="entry name" value="Ribonuclease H-like"/>
    <property type="match status" value="1"/>
</dbReference>
<organism evidence="2 3">
    <name type="scientific">Phytohabitans houttuyneae</name>
    <dbReference type="NCBI Taxonomy" id="1076126"/>
    <lineage>
        <taxon>Bacteria</taxon>
        <taxon>Bacillati</taxon>
        <taxon>Actinomycetota</taxon>
        <taxon>Actinomycetes</taxon>
        <taxon>Micromonosporales</taxon>
        <taxon>Micromonosporaceae</taxon>
    </lineage>
</organism>
<dbReference type="InterPro" id="IPR038721">
    <property type="entry name" value="IS701-like_DDE_dom"/>
</dbReference>
<comment type="caution">
    <text evidence="2">The sequence shown here is derived from an EMBL/GenBank/DDBJ whole genome shotgun (WGS) entry which is preliminary data.</text>
</comment>
<gene>
    <name evidence="2" type="ORF">Phou_032630</name>
</gene>
<evidence type="ECO:0000259" key="1">
    <source>
        <dbReference type="Pfam" id="PF13546"/>
    </source>
</evidence>
<dbReference type="Proteomes" id="UP000482800">
    <property type="component" value="Unassembled WGS sequence"/>
</dbReference>
<dbReference type="Pfam" id="PF13546">
    <property type="entry name" value="DDE_5"/>
    <property type="match status" value="1"/>
</dbReference>
<evidence type="ECO:0000313" key="3">
    <source>
        <dbReference type="Proteomes" id="UP000482800"/>
    </source>
</evidence>
<protein>
    <recommendedName>
        <fullName evidence="1">Transposase IS701-like DDE domain-containing protein</fullName>
    </recommendedName>
</protein>
<reference evidence="2 3" key="2">
    <citation type="submission" date="2020-03" db="EMBL/GenBank/DDBJ databases">
        <authorList>
            <person name="Ichikawa N."/>
            <person name="Kimura A."/>
            <person name="Kitahashi Y."/>
            <person name="Uohara A."/>
        </authorList>
    </citation>
    <scope>NUCLEOTIDE SEQUENCE [LARGE SCALE GENOMIC DNA]</scope>
    <source>
        <strain evidence="2 3">NBRC 108639</strain>
    </source>
</reference>
<dbReference type="InterPro" id="IPR012337">
    <property type="entry name" value="RNaseH-like_sf"/>
</dbReference>
<accession>A0A6V8K1T7</accession>